<sequence>MKKIVLASLLSVGVMSANNQPLKCVTAYCDTFLQNIARFMYVVEKEELYDKDTYHRLYSRQLKAMCDSYVDLSIEDLQQIKEQGKEKDIKVFIDSCD</sequence>
<dbReference type="EMBL" id="JRPL02000018">
    <property type="protein sequence ID" value="TLD82563.1"/>
    <property type="molecule type" value="Genomic_DNA"/>
</dbReference>
<dbReference type="RefSeq" id="WP_104696515.1">
    <property type="nucleotide sequence ID" value="NZ_FZNG01000033.1"/>
</dbReference>
<comment type="caution">
    <text evidence="1">The sequence shown here is derived from an EMBL/GenBank/DDBJ whole genome shotgun (WGS) entry which is preliminary data.</text>
</comment>
<proteinExistence type="predicted"/>
<gene>
    <name evidence="1" type="ORF">LS81_007370</name>
</gene>
<accession>A0A4U8S976</accession>
<protein>
    <submittedName>
        <fullName evidence="1">Uncharacterized protein</fullName>
    </submittedName>
</protein>
<evidence type="ECO:0000313" key="2">
    <source>
        <dbReference type="Proteomes" id="UP000029878"/>
    </source>
</evidence>
<evidence type="ECO:0000313" key="1">
    <source>
        <dbReference type="EMBL" id="TLD82563.1"/>
    </source>
</evidence>
<organism evidence="1 2">
    <name type="scientific">Helicobacter trogontum</name>
    <dbReference type="NCBI Taxonomy" id="50960"/>
    <lineage>
        <taxon>Bacteria</taxon>
        <taxon>Pseudomonadati</taxon>
        <taxon>Campylobacterota</taxon>
        <taxon>Epsilonproteobacteria</taxon>
        <taxon>Campylobacterales</taxon>
        <taxon>Helicobacteraceae</taxon>
        <taxon>Helicobacter</taxon>
    </lineage>
</organism>
<reference evidence="1 2" key="1">
    <citation type="journal article" date="2014" name="Genome Announc.">
        <title>Draft genome sequences of eight enterohepatic helicobacter species isolated from both laboratory and wild rodents.</title>
        <authorList>
            <person name="Sheh A."/>
            <person name="Shen Z."/>
            <person name="Fox J.G."/>
        </authorList>
    </citation>
    <scope>NUCLEOTIDE SEQUENCE [LARGE SCALE GENOMIC DNA]</scope>
    <source>
        <strain evidence="1 2">ATCC 700114</strain>
    </source>
</reference>
<dbReference type="AlphaFoldDB" id="A0A4U8S976"/>
<name>A0A4U8S976_9HELI</name>
<dbReference type="Proteomes" id="UP000029878">
    <property type="component" value="Unassembled WGS sequence"/>
</dbReference>